<dbReference type="EMBL" id="CM017703">
    <property type="protein sequence ID" value="TYG75655.1"/>
    <property type="molecule type" value="Genomic_DNA"/>
</dbReference>
<gene>
    <name evidence="1" type="ORF">ES288_D03G049500v1</name>
</gene>
<organism evidence="1 2">
    <name type="scientific">Gossypium darwinii</name>
    <name type="common">Darwin's cotton</name>
    <name type="synonym">Gossypium barbadense var. darwinii</name>
    <dbReference type="NCBI Taxonomy" id="34276"/>
    <lineage>
        <taxon>Eukaryota</taxon>
        <taxon>Viridiplantae</taxon>
        <taxon>Streptophyta</taxon>
        <taxon>Embryophyta</taxon>
        <taxon>Tracheophyta</taxon>
        <taxon>Spermatophyta</taxon>
        <taxon>Magnoliopsida</taxon>
        <taxon>eudicotyledons</taxon>
        <taxon>Gunneridae</taxon>
        <taxon>Pentapetalae</taxon>
        <taxon>rosids</taxon>
        <taxon>malvids</taxon>
        <taxon>Malvales</taxon>
        <taxon>Malvaceae</taxon>
        <taxon>Malvoideae</taxon>
        <taxon>Gossypium</taxon>
    </lineage>
</organism>
<protein>
    <submittedName>
        <fullName evidence="1">Uncharacterized protein</fullName>
    </submittedName>
</protein>
<name>A0A5D2D570_GOSDA</name>
<accession>A0A5D2D570</accession>
<keyword evidence="2" id="KW-1185">Reference proteome</keyword>
<dbReference type="AlphaFoldDB" id="A0A5D2D570"/>
<reference evidence="1 2" key="1">
    <citation type="submission" date="2019-06" db="EMBL/GenBank/DDBJ databases">
        <title>WGS assembly of Gossypium darwinii.</title>
        <authorList>
            <person name="Chen Z.J."/>
            <person name="Sreedasyam A."/>
            <person name="Ando A."/>
            <person name="Song Q."/>
            <person name="De L."/>
            <person name="Hulse-Kemp A."/>
            <person name="Ding M."/>
            <person name="Ye W."/>
            <person name="Kirkbride R."/>
            <person name="Jenkins J."/>
            <person name="Plott C."/>
            <person name="Lovell J."/>
            <person name="Lin Y.-M."/>
            <person name="Vaughn R."/>
            <person name="Liu B."/>
            <person name="Li W."/>
            <person name="Simpson S."/>
            <person name="Scheffler B."/>
            <person name="Saski C."/>
            <person name="Grover C."/>
            <person name="Hu G."/>
            <person name="Conover J."/>
            <person name="Carlson J."/>
            <person name="Shu S."/>
            <person name="Boston L."/>
            <person name="Williams M."/>
            <person name="Peterson D."/>
            <person name="Mcgee K."/>
            <person name="Jones D."/>
            <person name="Wendel J."/>
            <person name="Stelly D."/>
            <person name="Grimwood J."/>
            <person name="Schmutz J."/>
        </authorList>
    </citation>
    <scope>NUCLEOTIDE SEQUENCE [LARGE SCALE GENOMIC DNA]</scope>
    <source>
        <strain evidence="1">1808015.09</strain>
    </source>
</reference>
<dbReference type="Proteomes" id="UP000323506">
    <property type="component" value="Chromosome D03"/>
</dbReference>
<evidence type="ECO:0000313" key="2">
    <source>
        <dbReference type="Proteomes" id="UP000323506"/>
    </source>
</evidence>
<sequence>MLSPPYNDTADRKVRWRMYVEAQLARMAATVAKGAVRRAVVAVLKQWSKVSA</sequence>
<proteinExistence type="predicted"/>
<evidence type="ECO:0000313" key="1">
    <source>
        <dbReference type="EMBL" id="TYG75655.1"/>
    </source>
</evidence>